<dbReference type="InterPro" id="IPR036388">
    <property type="entry name" value="WH-like_DNA-bd_sf"/>
</dbReference>
<reference evidence="6" key="1">
    <citation type="submission" date="2016-04" db="EMBL/GenBank/DDBJ databases">
        <authorList>
            <person name="Evans L.H."/>
            <person name="Alamgir A."/>
            <person name="Owens N."/>
            <person name="Weber N.D."/>
            <person name="Virtaneva K."/>
            <person name="Barbian K."/>
            <person name="Babar A."/>
            <person name="Rosenke K."/>
        </authorList>
    </citation>
    <scope>NUCLEOTIDE SEQUENCE</scope>
    <source>
        <strain evidence="6">86</strain>
    </source>
</reference>
<dbReference type="InterPro" id="IPR005119">
    <property type="entry name" value="LysR_subst-bd"/>
</dbReference>
<name>A0A212K400_9PROT</name>
<dbReference type="SUPFAM" id="SSF53850">
    <property type="entry name" value="Periplasmic binding protein-like II"/>
    <property type="match status" value="1"/>
</dbReference>
<evidence type="ECO:0000256" key="1">
    <source>
        <dbReference type="ARBA" id="ARBA00009437"/>
    </source>
</evidence>
<proteinExistence type="inferred from homology"/>
<dbReference type="Pfam" id="PF00126">
    <property type="entry name" value="HTH_1"/>
    <property type="match status" value="1"/>
</dbReference>
<dbReference type="GO" id="GO:0005829">
    <property type="term" value="C:cytosol"/>
    <property type="evidence" value="ECO:0007669"/>
    <property type="project" value="TreeGrafter"/>
</dbReference>
<evidence type="ECO:0000259" key="5">
    <source>
        <dbReference type="PROSITE" id="PS50931"/>
    </source>
</evidence>
<dbReference type="PROSITE" id="PS50931">
    <property type="entry name" value="HTH_LYSR"/>
    <property type="match status" value="1"/>
</dbReference>
<dbReference type="InterPro" id="IPR050950">
    <property type="entry name" value="HTH-type_LysR_regulators"/>
</dbReference>
<evidence type="ECO:0000256" key="4">
    <source>
        <dbReference type="ARBA" id="ARBA00023163"/>
    </source>
</evidence>
<dbReference type="SUPFAM" id="SSF46785">
    <property type="entry name" value="Winged helix' DNA-binding domain"/>
    <property type="match status" value="1"/>
</dbReference>
<evidence type="ECO:0000256" key="2">
    <source>
        <dbReference type="ARBA" id="ARBA00023015"/>
    </source>
</evidence>
<dbReference type="InterPro" id="IPR000847">
    <property type="entry name" value="LysR_HTH_N"/>
</dbReference>
<dbReference type="GO" id="GO:0003677">
    <property type="term" value="F:DNA binding"/>
    <property type="evidence" value="ECO:0007669"/>
    <property type="project" value="UniProtKB-KW"/>
</dbReference>
<evidence type="ECO:0000256" key="3">
    <source>
        <dbReference type="ARBA" id="ARBA00023125"/>
    </source>
</evidence>
<dbReference type="Pfam" id="PF03466">
    <property type="entry name" value="LysR_substrate"/>
    <property type="match status" value="1"/>
</dbReference>
<dbReference type="InterPro" id="IPR036390">
    <property type="entry name" value="WH_DNA-bd_sf"/>
</dbReference>
<gene>
    <name evidence="6" type="ORF">KL86APRO_12106</name>
</gene>
<dbReference type="Gene3D" id="3.40.190.290">
    <property type="match status" value="1"/>
</dbReference>
<dbReference type="FunFam" id="1.10.10.10:FF:000001">
    <property type="entry name" value="LysR family transcriptional regulator"/>
    <property type="match status" value="1"/>
</dbReference>
<organism evidence="6">
    <name type="scientific">uncultured Alphaproteobacteria bacterium</name>
    <dbReference type="NCBI Taxonomy" id="91750"/>
    <lineage>
        <taxon>Bacteria</taxon>
        <taxon>Pseudomonadati</taxon>
        <taxon>Pseudomonadota</taxon>
        <taxon>Alphaproteobacteria</taxon>
        <taxon>environmental samples</taxon>
    </lineage>
</organism>
<dbReference type="PANTHER" id="PTHR30419">
    <property type="entry name" value="HTH-TYPE TRANSCRIPTIONAL REGULATOR YBHD"/>
    <property type="match status" value="1"/>
</dbReference>
<dbReference type="PANTHER" id="PTHR30419:SF8">
    <property type="entry name" value="NITROGEN ASSIMILATION TRANSCRIPTIONAL ACTIVATOR-RELATED"/>
    <property type="match status" value="1"/>
</dbReference>
<dbReference type="GO" id="GO:0003700">
    <property type="term" value="F:DNA-binding transcription factor activity"/>
    <property type="evidence" value="ECO:0007669"/>
    <property type="project" value="InterPro"/>
</dbReference>
<feature type="domain" description="HTH lysR-type" evidence="5">
    <location>
        <begin position="12"/>
        <end position="64"/>
    </location>
</feature>
<keyword evidence="3" id="KW-0238">DNA-binding</keyword>
<dbReference type="Gene3D" id="1.10.10.10">
    <property type="entry name" value="Winged helix-like DNA-binding domain superfamily/Winged helix DNA-binding domain"/>
    <property type="match status" value="1"/>
</dbReference>
<dbReference type="EMBL" id="FLUO01000001">
    <property type="protein sequence ID" value="SBW06439.1"/>
    <property type="molecule type" value="Genomic_DNA"/>
</dbReference>
<sequence length="307" mass="32769">MGAPPAVHSAAMKYFLEVARSGSIAEASARLNVAASAISRQIAHLEAEVGASLFERRARGMTLSSAGELLAAHARRAHLDSERVLAEIRGLAHLGTGVVTVATSEGFAIDLLPAAIARFRAAYAGIRFRLEAVPPAEVSRRVADGDVDIGLTFSLAPIRGIRIERSWPAPILALMRADHPLAQRKSLRLAELAAHPLALPDKDTTIRQLLDISAAAEAIPIEPALTSNYMGALRNFSRFGGGVSLTSRLSVSLRFAEDGMVLVPIADPGMHVRRMELQTMAERTLPHAAQGFLAHLAQTIERLLAAP</sequence>
<accession>A0A212K400</accession>
<evidence type="ECO:0000313" key="6">
    <source>
        <dbReference type="EMBL" id="SBW06439.1"/>
    </source>
</evidence>
<keyword evidence="4" id="KW-0804">Transcription</keyword>
<keyword evidence="2" id="KW-0805">Transcription regulation</keyword>
<comment type="similarity">
    <text evidence="1">Belongs to the LysR transcriptional regulatory family.</text>
</comment>
<dbReference type="AlphaFoldDB" id="A0A212K400"/>
<protein>
    <submittedName>
        <fullName evidence="6">Transcriptional regulator, LysR family</fullName>
    </submittedName>
</protein>